<dbReference type="EMBL" id="CADCUC010000130">
    <property type="protein sequence ID" value="CAA9314749.1"/>
    <property type="molecule type" value="Genomic_DNA"/>
</dbReference>
<feature type="non-terminal residue" evidence="2">
    <location>
        <position position="1"/>
    </location>
</feature>
<sequence>EARDRERQPKGADRERSPDDPENADEGDGGQQGVREADDEIDQRFGREAHIVGDPVLRIASLAPDDVEL</sequence>
<evidence type="ECO:0000256" key="1">
    <source>
        <dbReference type="SAM" id="MobiDB-lite"/>
    </source>
</evidence>
<proteinExistence type="predicted"/>
<protein>
    <submittedName>
        <fullName evidence="2">Uncharacterized protein</fullName>
    </submittedName>
</protein>
<feature type="compositionally biased region" description="Basic and acidic residues" evidence="1">
    <location>
        <begin position="1"/>
        <end position="19"/>
    </location>
</feature>
<feature type="region of interest" description="Disordered" evidence="1">
    <location>
        <begin position="1"/>
        <end position="47"/>
    </location>
</feature>
<feature type="non-terminal residue" evidence="2">
    <location>
        <position position="69"/>
    </location>
</feature>
<dbReference type="AlphaFoldDB" id="A0A6J4KYP3"/>
<evidence type="ECO:0000313" key="2">
    <source>
        <dbReference type="EMBL" id="CAA9314749.1"/>
    </source>
</evidence>
<accession>A0A6J4KYP3</accession>
<reference evidence="2" key="1">
    <citation type="submission" date="2020-02" db="EMBL/GenBank/DDBJ databases">
        <authorList>
            <person name="Meier V. D."/>
        </authorList>
    </citation>
    <scope>NUCLEOTIDE SEQUENCE</scope>
    <source>
        <strain evidence="2">AVDCRST_MAG90</strain>
    </source>
</reference>
<organism evidence="2">
    <name type="scientific">uncultured Microvirga sp</name>
    <dbReference type="NCBI Taxonomy" id="412392"/>
    <lineage>
        <taxon>Bacteria</taxon>
        <taxon>Pseudomonadati</taxon>
        <taxon>Pseudomonadota</taxon>
        <taxon>Alphaproteobacteria</taxon>
        <taxon>Hyphomicrobiales</taxon>
        <taxon>Methylobacteriaceae</taxon>
        <taxon>Microvirga</taxon>
        <taxon>environmental samples</taxon>
    </lineage>
</organism>
<gene>
    <name evidence="2" type="ORF">AVDCRST_MAG90-685</name>
</gene>
<name>A0A6J4KYP3_9HYPH</name>